<dbReference type="PANTHER" id="PTHR12001">
    <property type="entry name" value="GERANYLGERANYL PYROPHOSPHATE SYNTHASE"/>
    <property type="match status" value="1"/>
</dbReference>
<accession>D6ZCH2</accession>
<dbReference type="PROSITE" id="PS00723">
    <property type="entry name" value="POLYPRENYL_SYNTHASE_1"/>
    <property type="match status" value="1"/>
</dbReference>
<sequence length="340" mass="36483">MTNLAASIGTKAFCRSVEDRVRQQVDSLPPAIRGPACHHFGIREAGGKSPGMGKIARSRLCAELASMVDGPHVTIPRERAITAATAIEMIHNFGLIHDDIMDQDEERRGRKAVWVAYGTGMAILLGDILLATAVKIAASVGNTRIADIFNQAIGKLIEGQLLDMGSNIGTTLEELWGIAEKKTASLFELAAMSIAELACVTQRQGEAMESFSRHYGVAFQYMNDAASFFAGNSHDPRALSDIKNRRATLPAVLLVQNALPGSDALIAHFSDDQPLTGGAAYEIMRALRSDAVRDMARQAVLQELEMAQNALSAEFEPCSVLALASEMLDSKILGGLMSPC</sequence>
<evidence type="ECO:0000256" key="3">
    <source>
        <dbReference type="ARBA" id="ARBA00022842"/>
    </source>
</evidence>
<evidence type="ECO:0000256" key="4">
    <source>
        <dbReference type="RuleBase" id="RU004466"/>
    </source>
</evidence>
<dbReference type="GO" id="GO:0046872">
    <property type="term" value="F:metal ion binding"/>
    <property type="evidence" value="ECO:0007669"/>
    <property type="project" value="UniProtKB-KW"/>
</dbReference>
<name>D6ZCH2_SEGRD</name>
<protein>
    <submittedName>
        <fullName evidence="5">Polyprenyl synthetase</fullName>
    </submittedName>
</protein>
<dbReference type="GO" id="GO:0004659">
    <property type="term" value="F:prenyltransferase activity"/>
    <property type="evidence" value="ECO:0007669"/>
    <property type="project" value="InterPro"/>
</dbReference>
<dbReference type="Proteomes" id="UP000002247">
    <property type="component" value="Chromosome"/>
</dbReference>
<dbReference type="STRING" id="640132.Srot_0530"/>
<evidence type="ECO:0000256" key="1">
    <source>
        <dbReference type="ARBA" id="ARBA00005128"/>
    </source>
</evidence>
<dbReference type="SUPFAM" id="SSF48576">
    <property type="entry name" value="Terpenoid synthases"/>
    <property type="match status" value="1"/>
</dbReference>
<dbReference type="InterPro" id="IPR000092">
    <property type="entry name" value="Polyprenyl_synt"/>
</dbReference>
<dbReference type="CDD" id="cd00685">
    <property type="entry name" value="Trans_IPPS_HT"/>
    <property type="match status" value="1"/>
</dbReference>
<evidence type="ECO:0000256" key="2">
    <source>
        <dbReference type="ARBA" id="ARBA00022723"/>
    </source>
</evidence>
<dbReference type="Gene3D" id="1.10.600.10">
    <property type="entry name" value="Farnesyl Diphosphate Synthase"/>
    <property type="match status" value="1"/>
</dbReference>
<comment type="pathway">
    <text evidence="1">Isoprenoid biosynthesis.</text>
</comment>
<evidence type="ECO:0000313" key="5">
    <source>
        <dbReference type="EMBL" id="ADG97014.1"/>
    </source>
</evidence>
<dbReference type="EMBL" id="CP001958">
    <property type="protein sequence ID" value="ADG97014.1"/>
    <property type="molecule type" value="Genomic_DNA"/>
</dbReference>
<organism evidence="5 6">
    <name type="scientific">Segniliparus rotundus (strain ATCC BAA-972 / CDC 1076 / CIP 108378 / DSM 44985 / JCM 13578)</name>
    <dbReference type="NCBI Taxonomy" id="640132"/>
    <lineage>
        <taxon>Bacteria</taxon>
        <taxon>Bacillati</taxon>
        <taxon>Actinomycetota</taxon>
        <taxon>Actinomycetes</taxon>
        <taxon>Mycobacteriales</taxon>
        <taxon>Segniliparaceae</taxon>
        <taxon>Segniliparus</taxon>
    </lineage>
</organism>
<dbReference type="InterPro" id="IPR033749">
    <property type="entry name" value="Polyprenyl_synt_CS"/>
</dbReference>
<dbReference type="AlphaFoldDB" id="D6ZCH2"/>
<dbReference type="PANTHER" id="PTHR12001:SF86">
    <property type="entry name" value="GERANYLGERANYL DIPHOSPHATE SYNTHASE"/>
    <property type="match status" value="1"/>
</dbReference>
<proteinExistence type="inferred from homology"/>
<reference evidence="5 6" key="1">
    <citation type="journal article" date="2010" name="Stand. Genomic Sci.">
        <title>Complete genome sequence of Segniliparus rotundus type strain (CDC 1076).</title>
        <authorList>
            <person name="Sikorski J."/>
            <person name="Lapidus A."/>
            <person name="Copeland A."/>
            <person name="Misra M."/>
            <person name="Glavina Del Rio T."/>
            <person name="Nolan M."/>
            <person name="Lucas S."/>
            <person name="Chen F."/>
            <person name="Tice H."/>
            <person name="Cheng J.F."/>
            <person name="Jando M."/>
            <person name="Schneider S."/>
            <person name="Bruce D."/>
            <person name="Goodwin L."/>
            <person name="Pitluck S."/>
            <person name="Liolios K."/>
            <person name="Mikhailova N."/>
            <person name="Pati A."/>
            <person name="Ivanova N."/>
            <person name="Mavromatis K."/>
            <person name="Chen A."/>
            <person name="Palaniappan K."/>
            <person name="Chertkov O."/>
            <person name="Land M."/>
            <person name="Hauser L."/>
            <person name="Chang Y.J."/>
            <person name="Jeffries C.D."/>
            <person name="Brettin T."/>
            <person name="Detter J.C."/>
            <person name="Han C."/>
            <person name="Rohde M."/>
            <person name="Goker M."/>
            <person name="Bristow J."/>
            <person name="Eisen J.A."/>
            <person name="Markowitz V."/>
            <person name="Hugenholtz P."/>
            <person name="Kyrpides N.C."/>
            <person name="Klenk H.P."/>
        </authorList>
    </citation>
    <scope>NUCLEOTIDE SEQUENCE [LARGE SCALE GENOMIC DNA]</scope>
    <source>
        <strain evidence="6">ATCC BAA-972 / CDC 1076 / CIP 108378 / DSM 44985 / JCM 13578</strain>
    </source>
</reference>
<dbReference type="eggNOG" id="COG0142">
    <property type="taxonomic scope" value="Bacteria"/>
</dbReference>
<keyword evidence="6" id="KW-1185">Reference proteome</keyword>
<dbReference type="HOGENOM" id="CLU_014015_2_1_11"/>
<keyword evidence="2" id="KW-0479">Metal-binding</keyword>
<dbReference type="GO" id="GO:0008299">
    <property type="term" value="P:isoprenoid biosynthetic process"/>
    <property type="evidence" value="ECO:0007669"/>
    <property type="project" value="InterPro"/>
</dbReference>
<gene>
    <name evidence="5" type="ordered locus">Srot_0530</name>
</gene>
<dbReference type="RefSeq" id="WP_013137470.1">
    <property type="nucleotide sequence ID" value="NC_014168.1"/>
</dbReference>
<evidence type="ECO:0000313" key="6">
    <source>
        <dbReference type="Proteomes" id="UP000002247"/>
    </source>
</evidence>
<dbReference type="Pfam" id="PF00348">
    <property type="entry name" value="polyprenyl_synt"/>
    <property type="match status" value="1"/>
</dbReference>
<dbReference type="OrthoDB" id="4497239at2"/>
<comment type="similarity">
    <text evidence="4">Belongs to the FPP/GGPP synthase family.</text>
</comment>
<dbReference type="SFLD" id="SFLDS00005">
    <property type="entry name" value="Isoprenoid_Synthase_Type_I"/>
    <property type="match status" value="1"/>
</dbReference>
<dbReference type="KEGG" id="srt:Srot_0530"/>
<keyword evidence="4" id="KW-0808">Transferase</keyword>
<dbReference type="InterPro" id="IPR008949">
    <property type="entry name" value="Isoprenoid_synthase_dom_sf"/>
</dbReference>
<keyword evidence="3" id="KW-0460">Magnesium</keyword>